<keyword evidence="1" id="KW-0812">Transmembrane</keyword>
<gene>
    <name evidence="2" type="ORF">GZH47_01730</name>
</gene>
<evidence type="ECO:0000313" key="2">
    <source>
        <dbReference type="EMBL" id="QHW29682.1"/>
    </source>
</evidence>
<keyword evidence="1" id="KW-0472">Membrane</keyword>
<reference evidence="2 3" key="1">
    <citation type="submission" date="2020-02" db="EMBL/GenBank/DDBJ databases">
        <title>Paenibacillus sp. nov., isolated from rhizosphere soil of tomato.</title>
        <authorList>
            <person name="Weon H.-Y."/>
            <person name="Lee S.A."/>
        </authorList>
    </citation>
    <scope>NUCLEOTIDE SEQUENCE [LARGE SCALE GENOMIC DNA]</scope>
    <source>
        <strain evidence="2 3">14171R-81</strain>
    </source>
</reference>
<keyword evidence="1" id="KW-1133">Transmembrane helix</keyword>
<protein>
    <submittedName>
        <fullName evidence="2">Uncharacterized protein</fullName>
    </submittedName>
</protein>
<sequence length="74" mass="8344">MTVISRLGLRLPGRRFTIFPKIIIALLVVIVPMDILNLLMNQSGVRTVRQEILQSSASSVHFYLSSLETEMNKS</sequence>
<dbReference type="RefSeq" id="WP_162638251.1">
    <property type="nucleotide sequence ID" value="NZ_CP048286.1"/>
</dbReference>
<dbReference type="KEGG" id="prz:GZH47_01730"/>
<dbReference type="EMBL" id="CP048286">
    <property type="protein sequence ID" value="QHW29682.1"/>
    <property type="molecule type" value="Genomic_DNA"/>
</dbReference>
<evidence type="ECO:0000256" key="1">
    <source>
        <dbReference type="SAM" id="Phobius"/>
    </source>
</evidence>
<name>A0A6C0NYY0_9BACL</name>
<dbReference type="AlphaFoldDB" id="A0A6C0NYY0"/>
<evidence type="ECO:0000313" key="3">
    <source>
        <dbReference type="Proteomes" id="UP000479114"/>
    </source>
</evidence>
<organism evidence="2 3">
    <name type="scientific">Paenibacillus rhizovicinus</name>
    <dbReference type="NCBI Taxonomy" id="2704463"/>
    <lineage>
        <taxon>Bacteria</taxon>
        <taxon>Bacillati</taxon>
        <taxon>Bacillota</taxon>
        <taxon>Bacilli</taxon>
        <taxon>Bacillales</taxon>
        <taxon>Paenibacillaceae</taxon>
        <taxon>Paenibacillus</taxon>
    </lineage>
</organism>
<keyword evidence="3" id="KW-1185">Reference proteome</keyword>
<dbReference type="Proteomes" id="UP000479114">
    <property type="component" value="Chromosome"/>
</dbReference>
<feature type="transmembrane region" description="Helical" evidence="1">
    <location>
        <begin position="18"/>
        <end position="39"/>
    </location>
</feature>
<accession>A0A6C0NYY0</accession>
<proteinExistence type="predicted"/>